<dbReference type="GO" id="GO:0006635">
    <property type="term" value="P:fatty acid beta-oxidation"/>
    <property type="evidence" value="ECO:0007669"/>
    <property type="project" value="TreeGrafter"/>
</dbReference>
<dbReference type="GO" id="GO:0008691">
    <property type="term" value="F:3-hydroxybutyryl-CoA dehydrogenase activity"/>
    <property type="evidence" value="ECO:0007669"/>
    <property type="project" value="UniProtKB-EC"/>
</dbReference>
<dbReference type="InterPro" id="IPR006108">
    <property type="entry name" value="3HC_DH_C"/>
</dbReference>
<dbReference type="NCBIfam" id="NF005875">
    <property type="entry name" value="PRK07819.1"/>
    <property type="match status" value="1"/>
</dbReference>
<dbReference type="InterPro" id="IPR006176">
    <property type="entry name" value="3-OHacyl-CoA_DH_NAD-bd"/>
</dbReference>
<reference evidence="7 8" key="1">
    <citation type="journal article" date="2011" name="BMC Genomics">
        <title>Complete genome sequence of Corynebacterium variabile DSM 44702 isolated from the surface of smear-ripened cheeses and insights into cheese ripening and flavor generation.</title>
        <authorList>
            <person name="Schroeder J."/>
            <person name="Maus I."/>
            <person name="Trost E."/>
            <person name="Tauch A."/>
        </authorList>
    </citation>
    <scope>NUCLEOTIDE SEQUENCE [LARGE SCALE GENOMIC DNA]</scope>
    <source>
        <strain evidence="8">DSM 44702 / JCM 12073 / NCIMB 30131</strain>
    </source>
</reference>
<proteinExistence type="inferred from homology"/>
<gene>
    <name evidence="7" type="primary">fadB2</name>
    <name evidence="7" type="ordered locus">CVAR_1045</name>
</gene>
<dbReference type="InterPro" id="IPR036291">
    <property type="entry name" value="NAD(P)-bd_dom_sf"/>
</dbReference>
<dbReference type="Pfam" id="PF00725">
    <property type="entry name" value="3HCDH"/>
    <property type="match status" value="1"/>
</dbReference>
<feature type="domain" description="3-hydroxyacyl-CoA dehydrogenase C-terminal" evidence="5">
    <location>
        <begin position="206"/>
        <end position="302"/>
    </location>
</feature>
<dbReference type="SUPFAM" id="SSF51735">
    <property type="entry name" value="NAD(P)-binding Rossmann-fold domains"/>
    <property type="match status" value="1"/>
</dbReference>
<evidence type="ECO:0000256" key="4">
    <source>
        <dbReference type="PIRSR" id="PIRSR000105-1"/>
    </source>
</evidence>
<name>G0HDT1_CORVD</name>
<dbReference type="FunFam" id="3.40.50.720:FF:000009">
    <property type="entry name" value="Fatty oxidation complex, alpha subunit"/>
    <property type="match status" value="1"/>
</dbReference>
<accession>G0HDT1</accession>
<dbReference type="AlphaFoldDB" id="G0HDT1"/>
<feature type="site" description="Important for catalytic activity" evidence="4">
    <location>
        <position position="159"/>
    </location>
</feature>
<comment type="pathway">
    <text evidence="1">Lipid metabolism; butanoate metabolism.</text>
</comment>
<keyword evidence="3 7" id="KW-0560">Oxidoreductase</keyword>
<evidence type="ECO:0000256" key="3">
    <source>
        <dbReference type="ARBA" id="ARBA00023002"/>
    </source>
</evidence>
<dbReference type="Proteomes" id="UP000006659">
    <property type="component" value="Chromosome"/>
</dbReference>
<dbReference type="PIRSF" id="PIRSF000105">
    <property type="entry name" value="HCDH"/>
    <property type="match status" value="1"/>
</dbReference>
<dbReference type="InterPro" id="IPR008927">
    <property type="entry name" value="6-PGluconate_DH-like_C_sf"/>
</dbReference>
<dbReference type="eggNOG" id="COG1250">
    <property type="taxonomic scope" value="Bacteria"/>
</dbReference>
<dbReference type="HOGENOM" id="CLU_009834_2_0_11"/>
<dbReference type="EC" id="1.1.1.157" evidence="7"/>
<dbReference type="PANTHER" id="PTHR48075">
    <property type="entry name" value="3-HYDROXYACYL-COA DEHYDROGENASE FAMILY PROTEIN"/>
    <property type="match status" value="1"/>
</dbReference>
<dbReference type="SUPFAM" id="SSF48179">
    <property type="entry name" value="6-phosphogluconate dehydrogenase C-terminal domain-like"/>
    <property type="match status" value="1"/>
</dbReference>
<evidence type="ECO:0000256" key="2">
    <source>
        <dbReference type="ARBA" id="ARBA00009463"/>
    </source>
</evidence>
<dbReference type="STRING" id="858619.CVAR_1045"/>
<dbReference type="Pfam" id="PF02737">
    <property type="entry name" value="3HCDH_N"/>
    <property type="match status" value="1"/>
</dbReference>
<evidence type="ECO:0000259" key="6">
    <source>
        <dbReference type="Pfam" id="PF02737"/>
    </source>
</evidence>
<dbReference type="Gene3D" id="3.40.50.720">
    <property type="entry name" value="NAD(P)-binding Rossmann-like Domain"/>
    <property type="match status" value="1"/>
</dbReference>
<dbReference type="PANTHER" id="PTHR48075:SF9">
    <property type="entry name" value="3-HYDROXYBUTYRYL-COA DEHYDROGENASE"/>
    <property type="match status" value="1"/>
</dbReference>
<feature type="domain" description="3-hydroxyacyl-CoA dehydrogenase NAD binding" evidence="6">
    <location>
        <begin position="24"/>
        <end position="203"/>
    </location>
</feature>
<evidence type="ECO:0000313" key="8">
    <source>
        <dbReference type="Proteomes" id="UP000006659"/>
    </source>
</evidence>
<organism evidence="7 8">
    <name type="scientific">Corynebacterium variabile (strain DSM 44702 / CIP 107183 / JCM 12073 / NCIMB 30131)</name>
    <name type="common">Corynebacterium mooreparkense</name>
    <dbReference type="NCBI Taxonomy" id="858619"/>
    <lineage>
        <taxon>Bacteria</taxon>
        <taxon>Bacillati</taxon>
        <taxon>Actinomycetota</taxon>
        <taxon>Actinomycetes</taxon>
        <taxon>Mycobacteriales</taxon>
        <taxon>Corynebacteriaceae</taxon>
        <taxon>Corynebacterium</taxon>
    </lineage>
</organism>
<dbReference type="InterPro" id="IPR013328">
    <property type="entry name" value="6PGD_dom2"/>
</dbReference>
<comment type="similarity">
    <text evidence="2">Belongs to the 3-hydroxyacyl-CoA dehydrogenase family.</text>
</comment>
<protein>
    <submittedName>
        <fullName evidence="7">3-hydroxybutyryl-CoA dehydrogenase</fullName>
        <ecNumber evidence="7">1.1.1.157</ecNumber>
    </submittedName>
</protein>
<evidence type="ECO:0000313" key="7">
    <source>
        <dbReference type="EMBL" id="AEK36399.1"/>
    </source>
</evidence>
<dbReference type="Gene3D" id="1.10.1040.10">
    <property type="entry name" value="N-(1-d-carboxylethyl)-l-norvaline Dehydrogenase, domain 2"/>
    <property type="match status" value="1"/>
</dbReference>
<dbReference type="GO" id="GO:0070403">
    <property type="term" value="F:NAD+ binding"/>
    <property type="evidence" value="ECO:0007669"/>
    <property type="project" value="InterPro"/>
</dbReference>
<evidence type="ECO:0000259" key="5">
    <source>
        <dbReference type="Pfam" id="PF00725"/>
    </source>
</evidence>
<dbReference type="EMBL" id="CP002917">
    <property type="protein sequence ID" value="AEK36399.1"/>
    <property type="molecule type" value="Genomic_DNA"/>
</dbReference>
<sequence length="304" mass="32827">MTPVTLCRYNNPSCDKENNMVQRVGVIGAGQMGGGIAEVAAKSGSDVLVWEAKQEFLDFGKAKIEKSLAKAVERGKLSEEDRDAALGRLTFTTDLEDFADRELVMEAIIENEDIKKDVFAKLDAIVTDKTAPLCSNTSSLPIQTIASATENPGRVIGLHFFNPVPVLKLVEVIPALTTTGETVETARTYATEVLGKTAILAKDRSGFIVNFLLVPYLLSAIRMVEQGVATKEDIDTGMKLGASHPMGPLTLADMVGLDTCAFIADVMHEEYGDPSYACPPLLRRMVQAGQLGRKSGKGFYDYSA</sequence>
<dbReference type="KEGG" id="cva:CVAR_1045"/>
<dbReference type="InterPro" id="IPR022694">
    <property type="entry name" value="3-OHacyl-CoA_DH"/>
</dbReference>
<evidence type="ECO:0000256" key="1">
    <source>
        <dbReference type="ARBA" id="ARBA00005086"/>
    </source>
</evidence>